<reference evidence="1 2" key="1">
    <citation type="submission" date="2021-12" db="EMBL/GenBank/DDBJ databases">
        <title>Discovery of the Pendulisporaceae a myxobacterial family with distinct sporulation behavior and unique specialized metabolism.</title>
        <authorList>
            <person name="Garcia R."/>
            <person name="Popoff A."/>
            <person name="Bader C.D."/>
            <person name="Loehr J."/>
            <person name="Walesch S."/>
            <person name="Walt C."/>
            <person name="Boldt J."/>
            <person name="Bunk B."/>
            <person name="Haeckl F.J.F.P.J."/>
            <person name="Gunesch A.P."/>
            <person name="Birkelbach J."/>
            <person name="Nuebel U."/>
            <person name="Pietschmann T."/>
            <person name="Bach T."/>
            <person name="Mueller R."/>
        </authorList>
    </citation>
    <scope>NUCLEOTIDE SEQUENCE [LARGE SCALE GENOMIC DNA]</scope>
    <source>
        <strain evidence="1 2">MSr11954</strain>
    </source>
</reference>
<accession>A0ABZ2M6M0</accession>
<dbReference type="Proteomes" id="UP001370348">
    <property type="component" value="Chromosome"/>
</dbReference>
<dbReference type="EMBL" id="CP089984">
    <property type="protein sequence ID" value="WXB17906.1"/>
    <property type="molecule type" value="Genomic_DNA"/>
</dbReference>
<evidence type="ECO:0008006" key="3">
    <source>
        <dbReference type="Google" id="ProtNLM"/>
    </source>
</evidence>
<organism evidence="1 2">
    <name type="scientific">Pendulispora albinea</name>
    <dbReference type="NCBI Taxonomy" id="2741071"/>
    <lineage>
        <taxon>Bacteria</taxon>
        <taxon>Pseudomonadati</taxon>
        <taxon>Myxococcota</taxon>
        <taxon>Myxococcia</taxon>
        <taxon>Myxococcales</taxon>
        <taxon>Sorangiineae</taxon>
        <taxon>Pendulisporaceae</taxon>
        <taxon>Pendulispora</taxon>
    </lineage>
</organism>
<dbReference type="RefSeq" id="WP_394827548.1">
    <property type="nucleotide sequence ID" value="NZ_CP089984.1"/>
</dbReference>
<name>A0ABZ2M6M0_9BACT</name>
<sequence>MSESPRTGKVNVFLGGEGPNELGGRAGDPVYQTGTLPGVVETLLLRVQPDGWNVVGATKWSQIRKLRAKGPTPNEERNVLGLVYEAKRAGAHVAAFVRDADDDKSRPKVIEDAIAKAELAFPEVQVIGGAALPVLEGWILAILGAEGTEKLGKVAAQSKLDERGIARKDTAAMVQVAVDAALDEIPADATSLRKWLGTAANVLPRLVQGAVRRDVQAPENDTPTPRR</sequence>
<protein>
    <recommendedName>
        <fullName evidence="3">DUF4276 family protein</fullName>
    </recommendedName>
</protein>
<evidence type="ECO:0000313" key="2">
    <source>
        <dbReference type="Proteomes" id="UP001370348"/>
    </source>
</evidence>
<keyword evidence="2" id="KW-1185">Reference proteome</keyword>
<evidence type="ECO:0000313" key="1">
    <source>
        <dbReference type="EMBL" id="WXB17906.1"/>
    </source>
</evidence>
<proteinExistence type="predicted"/>
<gene>
    <name evidence="1" type="ORF">LZC94_11650</name>
</gene>